<keyword evidence="3" id="KW-1185">Reference proteome</keyword>
<sequence>MTTFFQQTAQAMIAKHIDRFPLLKLDQVIDWQPIEQYLNRQRTRYRRGRPTYPLLSMFKAVLLGQWHSLSDPELEHSLITRIDFNLFCRFDELSIPDYSTLCRYRNWLAQDDTLSELLELINRQLTEKKPKIRESIRRRH</sequence>
<name>A0ABP2KE73_NEIMU</name>
<dbReference type="Pfam" id="PF05598">
    <property type="entry name" value="DUF772"/>
    <property type="match status" value="1"/>
</dbReference>
<proteinExistence type="predicted"/>
<accession>A0ABP2KE73</accession>
<comment type="caution">
    <text evidence="2">The sequence shown here is derived from an EMBL/GenBank/DDBJ whole genome shotgun (WGS) entry which is preliminary data.</text>
</comment>
<dbReference type="Proteomes" id="UP000003612">
    <property type="component" value="Unassembled WGS sequence"/>
</dbReference>
<dbReference type="InterPro" id="IPR008490">
    <property type="entry name" value="Transposase_InsH_N"/>
</dbReference>
<organism evidence="2 3">
    <name type="scientific">Neisseria mucosa C102</name>
    <dbReference type="NCBI Taxonomy" id="435832"/>
    <lineage>
        <taxon>Bacteria</taxon>
        <taxon>Pseudomonadati</taxon>
        <taxon>Pseudomonadota</taxon>
        <taxon>Betaproteobacteria</taxon>
        <taxon>Neisseriales</taxon>
        <taxon>Neisseriaceae</taxon>
        <taxon>Neisseria</taxon>
    </lineage>
</organism>
<protein>
    <submittedName>
        <fullName evidence="2">Transposase</fullName>
    </submittedName>
</protein>
<evidence type="ECO:0000259" key="1">
    <source>
        <dbReference type="Pfam" id="PF05598"/>
    </source>
</evidence>
<dbReference type="EMBL" id="ACRG01000004">
    <property type="protein sequence ID" value="EFV81162.1"/>
    <property type="molecule type" value="Genomic_DNA"/>
</dbReference>
<dbReference type="PANTHER" id="PTHR35604">
    <property type="entry name" value="TRANSPOSASE INSH FOR INSERTION SEQUENCE ELEMENT IS5A-RELATED"/>
    <property type="match status" value="1"/>
</dbReference>
<evidence type="ECO:0000313" key="3">
    <source>
        <dbReference type="Proteomes" id="UP000003612"/>
    </source>
</evidence>
<gene>
    <name evidence="2" type="ORF">HMPREF0604_00617</name>
</gene>
<feature type="domain" description="Transposase InsH N-terminal" evidence="1">
    <location>
        <begin position="20"/>
        <end position="106"/>
    </location>
</feature>
<dbReference type="PANTHER" id="PTHR35604:SF2">
    <property type="entry name" value="TRANSPOSASE INSH FOR INSERTION SEQUENCE ELEMENT IS5A-RELATED"/>
    <property type="match status" value="1"/>
</dbReference>
<evidence type="ECO:0000313" key="2">
    <source>
        <dbReference type="EMBL" id="EFV81162.1"/>
    </source>
</evidence>
<reference evidence="2 3" key="1">
    <citation type="submission" date="2010-12" db="EMBL/GenBank/DDBJ databases">
        <title>The Genome Sequence of Neisseria mucosa strain C102.</title>
        <authorList>
            <consortium name="The Broad Institute Genome Sequencing Platform"/>
            <person name="Earl A."/>
            <person name="Ward D."/>
            <person name="Feldgarden M."/>
            <person name="Gevers D."/>
            <person name="Sibley C.D."/>
            <person name="Field T.R."/>
            <person name="Grinwis M."/>
            <person name="Eshaghurshan C.S."/>
            <person name="Surette M."/>
            <person name="Young S.K."/>
            <person name="Zeng Q."/>
            <person name="Gargeya S."/>
            <person name="Fitzgerald M."/>
            <person name="Haas B."/>
            <person name="Abouelleil A."/>
            <person name="Alvarado L."/>
            <person name="Arachchi H.M."/>
            <person name="Berlin A."/>
            <person name="Brown A."/>
            <person name="Chapman S.B."/>
            <person name="Chen Z."/>
            <person name="Dunbar C."/>
            <person name="Freedman E."/>
            <person name="Gearin G."/>
            <person name="Gellesch M."/>
            <person name="Goldberg J."/>
            <person name="Griggs A."/>
            <person name="Gujja S."/>
            <person name="Heilman E."/>
            <person name="Heiman D."/>
            <person name="Howarth C."/>
            <person name="Larson L."/>
            <person name="Lui A."/>
            <person name="MacDonald P.J.P."/>
            <person name="Mehta T."/>
            <person name="Montmayeur A."/>
            <person name="Murphy C."/>
            <person name="Neiman D."/>
            <person name="Pearson M."/>
            <person name="Priest M."/>
            <person name="Roberts A."/>
            <person name="Saif S."/>
            <person name="Shea T."/>
            <person name="Shenoy N."/>
            <person name="Sisk P."/>
            <person name="Stolte C."/>
            <person name="Sykes S."/>
            <person name="White J."/>
            <person name="Yandava C."/>
            <person name="Nusbaum C."/>
            <person name="Birren B."/>
        </authorList>
    </citation>
    <scope>NUCLEOTIDE SEQUENCE [LARGE SCALE GENOMIC DNA]</scope>
    <source>
        <strain evidence="2 3">C102</strain>
    </source>
</reference>